<proteinExistence type="predicted"/>
<dbReference type="Pfam" id="PF01490">
    <property type="entry name" value="Aa_trans"/>
    <property type="match status" value="1"/>
</dbReference>
<keyword evidence="9" id="KW-1185">Reference proteome</keyword>
<feature type="transmembrane region" description="Helical" evidence="6">
    <location>
        <begin position="354"/>
        <end position="374"/>
    </location>
</feature>
<evidence type="ECO:0000256" key="2">
    <source>
        <dbReference type="ARBA" id="ARBA00022692"/>
    </source>
</evidence>
<feature type="transmembrane region" description="Helical" evidence="6">
    <location>
        <begin position="418"/>
        <end position="443"/>
    </location>
</feature>
<dbReference type="GO" id="GO:0016020">
    <property type="term" value="C:membrane"/>
    <property type="evidence" value="ECO:0007669"/>
    <property type="project" value="UniProtKB-SubCell"/>
</dbReference>
<evidence type="ECO:0000256" key="6">
    <source>
        <dbReference type="SAM" id="Phobius"/>
    </source>
</evidence>
<evidence type="ECO:0000313" key="8">
    <source>
        <dbReference type="EMBL" id="TMW65867.1"/>
    </source>
</evidence>
<gene>
    <name evidence="8" type="ORF">Poli38472_003632</name>
</gene>
<feature type="transmembrane region" description="Helical" evidence="6">
    <location>
        <begin position="114"/>
        <end position="137"/>
    </location>
</feature>
<dbReference type="EMBL" id="SPLM01000036">
    <property type="protein sequence ID" value="TMW65867.1"/>
    <property type="molecule type" value="Genomic_DNA"/>
</dbReference>
<keyword evidence="4 6" id="KW-0472">Membrane</keyword>
<dbReference type="PANTHER" id="PTHR22950">
    <property type="entry name" value="AMINO ACID TRANSPORTER"/>
    <property type="match status" value="1"/>
</dbReference>
<feature type="transmembrane region" description="Helical" evidence="6">
    <location>
        <begin position="394"/>
        <end position="412"/>
    </location>
</feature>
<evidence type="ECO:0000313" key="9">
    <source>
        <dbReference type="Proteomes" id="UP000794436"/>
    </source>
</evidence>
<reference evidence="8" key="1">
    <citation type="submission" date="2019-03" db="EMBL/GenBank/DDBJ databases">
        <title>Long read genome sequence of the mycoparasitic Pythium oligandrum ATCC 38472 isolated from sugarbeet rhizosphere.</title>
        <authorList>
            <person name="Gaulin E."/>
        </authorList>
    </citation>
    <scope>NUCLEOTIDE SEQUENCE</scope>
    <source>
        <strain evidence="8">ATCC 38472_TT</strain>
    </source>
</reference>
<organism evidence="8 9">
    <name type="scientific">Pythium oligandrum</name>
    <name type="common">Mycoparasitic fungus</name>
    <dbReference type="NCBI Taxonomy" id="41045"/>
    <lineage>
        <taxon>Eukaryota</taxon>
        <taxon>Sar</taxon>
        <taxon>Stramenopiles</taxon>
        <taxon>Oomycota</taxon>
        <taxon>Peronosporomycetes</taxon>
        <taxon>Pythiales</taxon>
        <taxon>Pythiaceae</taxon>
        <taxon>Pythium</taxon>
    </lineage>
</organism>
<feature type="transmembrane region" description="Helical" evidence="6">
    <location>
        <begin position="89"/>
        <end position="108"/>
    </location>
</feature>
<feature type="transmembrane region" description="Helical" evidence="6">
    <location>
        <begin position="455"/>
        <end position="473"/>
    </location>
</feature>
<feature type="domain" description="Amino acid transporter transmembrane" evidence="7">
    <location>
        <begin position="83"/>
        <end position="473"/>
    </location>
</feature>
<dbReference type="Proteomes" id="UP000794436">
    <property type="component" value="Unassembled WGS sequence"/>
</dbReference>
<evidence type="ECO:0000256" key="5">
    <source>
        <dbReference type="SAM" id="MobiDB-lite"/>
    </source>
</evidence>
<feature type="transmembrane region" description="Helical" evidence="6">
    <location>
        <begin position="232"/>
        <end position="251"/>
    </location>
</feature>
<accession>A0A8K1FNH3</accession>
<dbReference type="GO" id="GO:0015179">
    <property type="term" value="F:L-amino acid transmembrane transporter activity"/>
    <property type="evidence" value="ECO:0007669"/>
    <property type="project" value="TreeGrafter"/>
</dbReference>
<sequence>MMAFGDDSDELSTRLLSEHEGEEASQPTLSVADHESSADSDYELISARETLVFEDEIRLLRAGKNQGPQSFVQTYLMDKIQPGSVKGSMFTMTVAIVGAGVLSLPYAVQRAGLLLGLLLITGGAVVTNFSLRLLLTCSELTQSRSYMDLAHTTGGPRLAGFTQFVVCLNLFGTSVGYLVGSAELLQLAIKSFAKDSSTSVLTNREDLILILAVFFVLPLALFRSLESLRFTSLFSIFCIVFMALVIVIKYFQFVHLGYAPTISYQLHHLKLFDFRIHRLLTAIPLVIFVYTCHPNVLPIYLVLKRRSSPRMYKVMNRSIGLSATVYALCGAFVVLTFGEHTKSNFLKNDYHHDVAVLIGCIGFSIALILTVPLFIHTLRDNIREALLRNQRLNVFKHAVLSIFLVLAVFVVAEVSGDIASVLGVLGATTNPVICFVLPAYFIYRVGPSKYATHKLLAGTIAVVAIVIGVASVVQQVRAA</sequence>
<dbReference type="AlphaFoldDB" id="A0A8K1FNH3"/>
<name>A0A8K1FNH3_PYTOL</name>
<feature type="transmembrane region" description="Helical" evidence="6">
    <location>
        <begin position="314"/>
        <end position="334"/>
    </location>
</feature>
<feature type="region of interest" description="Disordered" evidence="5">
    <location>
        <begin position="1"/>
        <end position="37"/>
    </location>
</feature>
<keyword evidence="2 6" id="KW-0812">Transmembrane</keyword>
<dbReference type="InterPro" id="IPR013057">
    <property type="entry name" value="AA_transpt_TM"/>
</dbReference>
<comment type="caution">
    <text evidence="8">The sequence shown here is derived from an EMBL/GenBank/DDBJ whole genome shotgun (WGS) entry which is preliminary data.</text>
</comment>
<feature type="compositionally biased region" description="Acidic residues" evidence="5">
    <location>
        <begin position="1"/>
        <end position="10"/>
    </location>
</feature>
<feature type="transmembrane region" description="Helical" evidence="6">
    <location>
        <begin position="279"/>
        <end position="302"/>
    </location>
</feature>
<evidence type="ECO:0000256" key="1">
    <source>
        <dbReference type="ARBA" id="ARBA00004141"/>
    </source>
</evidence>
<feature type="transmembrane region" description="Helical" evidence="6">
    <location>
        <begin position="207"/>
        <end position="225"/>
    </location>
</feature>
<comment type="subcellular location">
    <subcellularLocation>
        <location evidence="1">Membrane</location>
        <topology evidence="1">Multi-pass membrane protein</topology>
    </subcellularLocation>
</comment>
<keyword evidence="3 6" id="KW-1133">Transmembrane helix</keyword>
<evidence type="ECO:0000256" key="4">
    <source>
        <dbReference type="ARBA" id="ARBA00023136"/>
    </source>
</evidence>
<feature type="transmembrane region" description="Helical" evidence="6">
    <location>
        <begin position="158"/>
        <end position="179"/>
    </location>
</feature>
<dbReference type="OrthoDB" id="28208at2759"/>
<protein>
    <recommendedName>
        <fullName evidence="7">Amino acid transporter transmembrane domain-containing protein</fullName>
    </recommendedName>
</protein>
<evidence type="ECO:0000256" key="3">
    <source>
        <dbReference type="ARBA" id="ARBA00022989"/>
    </source>
</evidence>
<evidence type="ECO:0000259" key="7">
    <source>
        <dbReference type="Pfam" id="PF01490"/>
    </source>
</evidence>